<feature type="region of interest" description="Disordered" evidence="1">
    <location>
        <begin position="25"/>
        <end position="91"/>
    </location>
</feature>
<sequence length="91" mass="10586">MITMHNAVVFLNPSVVCFPDRSSVLDEARPDGQEAPRRPGRQHRQVPLRRLREPDAEHPLAEERQRVQGRAEDGRHQGERRRGDEETRVPF</sequence>
<feature type="compositionally biased region" description="Basic residues" evidence="1">
    <location>
        <begin position="38"/>
        <end position="49"/>
    </location>
</feature>
<evidence type="ECO:0000256" key="1">
    <source>
        <dbReference type="SAM" id="MobiDB-lite"/>
    </source>
</evidence>
<reference evidence="2 3" key="1">
    <citation type="submission" date="2019-03" db="EMBL/GenBank/DDBJ databases">
        <title>First draft genome of Liparis tanakae, snailfish: a comprehensive survey of snailfish specific genes.</title>
        <authorList>
            <person name="Kim W."/>
            <person name="Song I."/>
            <person name="Jeong J.-H."/>
            <person name="Kim D."/>
            <person name="Kim S."/>
            <person name="Ryu S."/>
            <person name="Song J.Y."/>
            <person name="Lee S.K."/>
        </authorList>
    </citation>
    <scope>NUCLEOTIDE SEQUENCE [LARGE SCALE GENOMIC DNA]</scope>
    <source>
        <tissue evidence="2">Muscle</tissue>
    </source>
</reference>
<feature type="compositionally biased region" description="Basic and acidic residues" evidence="1">
    <location>
        <begin position="50"/>
        <end position="91"/>
    </location>
</feature>
<proteinExistence type="predicted"/>
<dbReference type="Proteomes" id="UP000314294">
    <property type="component" value="Unassembled WGS sequence"/>
</dbReference>
<evidence type="ECO:0000313" key="3">
    <source>
        <dbReference type="Proteomes" id="UP000314294"/>
    </source>
</evidence>
<dbReference type="EMBL" id="SRLO01017175">
    <property type="protein sequence ID" value="TNN23845.1"/>
    <property type="molecule type" value="Genomic_DNA"/>
</dbReference>
<accession>A0A4Z2E4V1</accession>
<dbReference type="AlphaFoldDB" id="A0A4Z2E4V1"/>
<keyword evidence="3" id="KW-1185">Reference proteome</keyword>
<gene>
    <name evidence="2" type="ORF">EYF80_066032</name>
</gene>
<name>A0A4Z2E4V1_9TELE</name>
<feature type="compositionally biased region" description="Basic and acidic residues" evidence="1">
    <location>
        <begin position="25"/>
        <end position="37"/>
    </location>
</feature>
<organism evidence="2 3">
    <name type="scientific">Liparis tanakae</name>
    <name type="common">Tanaka's snailfish</name>
    <dbReference type="NCBI Taxonomy" id="230148"/>
    <lineage>
        <taxon>Eukaryota</taxon>
        <taxon>Metazoa</taxon>
        <taxon>Chordata</taxon>
        <taxon>Craniata</taxon>
        <taxon>Vertebrata</taxon>
        <taxon>Euteleostomi</taxon>
        <taxon>Actinopterygii</taxon>
        <taxon>Neopterygii</taxon>
        <taxon>Teleostei</taxon>
        <taxon>Neoteleostei</taxon>
        <taxon>Acanthomorphata</taxon>
        <taxon>Eupercaria</taxon>
        <taxon>Perciformes</taxon>
        <taxon>Cottioidei</taxon>
        <taxon>Cottales</taxon>
        <taxon>Liparidae</taxon>
        <taxon>Liparis</taxon>
    </lineage>
</organism>
<protein>
    <submittedName>
        <fullName evidence="2">Uncharacterized protein</fullName>
    </submittedName>
</protein>
<evidence type="ECO:0000313" key="2">
    <source>
        <dbReference type="EMBL" id="TNN23845.1"/>
    </source>
</evidence>
<comment type="caution">
    <text evidence="2">The sequence shown here is derived from an EMBL/GenBank/DDBJ whole genome shotgun (WGS) entry which is preliminary data.</text>
</comment>